<protein>
    <submittedName>
        <fullName evidence="2">Uncharacterized protein</fullName>
    </submittedName>
</protein>
<evidence type="ECO:0000313" key="2">
    <source>
        <dbReference type="WBParaSite" id="ACRNAN_scaffold15908.g25493.t1"/>
    </source>
</evidence>
<sequence>MTSLDRKLKEIFAPSRPICIFKGINQSFLHQLNNGFSIVYQELKPQNGHIVMVKEGEKLDHILNQEKFMVALAKMLMYTEKFAGLKFSDK</sequence>
<dbReference type="WBParaSite" id="ACRNAN_scaffold15908.g25493.t1">
    <property type="protein sequence ID" value="ACRNAN_scaffold15908.g25493.t1"/>
    <property type="gene ID" value="ACRNAN_scaffold15908.g25493"/>
</dbReference>
<organism evidence="1 2">
    <name type="scientific">Acrobeloides nanus</name>
    <dbReference type="NCBI Taxonomy" id="290746"/>
    <lineage>
        <taxon>Eukaryota</taxon>
        <taxon>Metazoa</taxon>
        <taxon>Ecdysozoa</taxon>
        <taxon>Nematoda</taxon>
        <taxon>Chromadorea</taxon>
        <taxon>Rhabditida</taxon>
        <taxon>Tylenchina</taxon>
        <taxon>Cephalobomorpha</taxon>
        <taxon>Cephaloboidea</taxon>
        <taxon>Cephalobidae</taxon>
        <taxon>Acrobeloides</taxon>
    </lineage>
</organism>
<name>A0A914CZ36_9BILA</name>
<proteinExistence type="predicted"/>
<dbReference type="Proteomes" id="UP000887540">
    <property type="component" value="Unplaced"/>
</dbReference>
<dbReference type="AlphaFoldDB" id="A0A914CZ36"/>
<keyword evidence="1" id="KW-1185">Reference proteome</keyword>
<reference evidence="2" key="1">
    <citation type="submission" date="2022-11" db="UniProtKB">
        <authorList>
            <consortium name="WormBaseParasite"/>
        </authorList>
    </citation>
    <scope>IDENTIFICATION</scope>
</reference>
<accession>A0A914CZ36</accession>
<evidence type="ECO:0000313" key="1">
    <source>
        <dbReference type="Proteomes" id="UP000887540"/>
    </source>
</evidence>